<gene>
    <name evidence="2" type="ORF">QJS10_CPB18g01810</name>
</gene>
<dbReference type="Gene3D" id="3.30.420.10">
    <property type="entry name" value="Ribonuclease H-like superfamily/Ribonuclease H"/>
    <property type="match status" value="1"/>
</dbReference>
<dbReference type="PANTHER" id="PTHR47723">
    <property type="entry name" value="OS05G0353850 PROTEIN"/>
    <property type="match status" value="1"/>
</dbReference>
<dbReference type="Pfam" id="PF13456">
    <property type="entry name" value="RVT_3"/>
    <property type="match status" value="1"/>
</dbReference>
<comment type="caution">
    <text evidence="2">The sequence shown here is derived from an EMBL/GenBank/DDBJ whole genome shotgun (WGS) entry which is preliminary data.</text>
</comment>
<protein>
    <recommendedName>
        <fullName evidence="1">RNase H type-1 domain-containing protein</fullName>
    </recommendedName>
</protein>
<evidence type="ECO:0000313" key="3">
    <source>
        <dbReference type="Proteomes" id="UP001180020"/>
    </source>
</evidence>
<accession>A0AAV9CPL5</accession>
<feature type="domain" description="RNase H type-1" evidence="1">
    <location>
        <begin position="121"/>
        <end position="200"/>
    </location>
</feature>
<reference evidence="2" key="1">
    <citation type="journal article" date="2023" name="Nat. Commun.">
        <title>Diploid and tetraploid genomes of Acorus and the evolution of monocots.</title>
        <authorList>
            <person name="Ma L."/>
            <person name="Liu K.W."/>
            <person name="Li Z."/>
            <person name="Hsiao Y.Y."/>
            <person name="Qi Y."/>
            <person name="Fu T."/>
            <person name="Tang G.D."/>
            <person name="Zhang D."/>
            <person name="Sun W.H."/>
            <person name="Liu D.K."/>
            <person name="Li Y."/>
            <person name="Chen G.Z."/>
            <person name="Liu X.D."/>
            <person name="Liao X.Y."/>
            <person name="Jiang Y.T."/>
            <person name="Yu X."/>
            <person name="Hao Y."/>
            <person name="Huang J."/>
            <person name="Zhao X.W."/>
            <person name="Ke S."/>
            <person name="Chen Y.Y."/>
            <person name="Wu W.L."/>
            <person name="Hsu J.L."/>
            <person name="Lin Y.F."/>
            <person name="Huang M.D."/>
            <person name="Li C.Y."/>
            <person name="Huang L."/>
            <person name="Wang Z.W."/>
            <person name="Zhao X."/>
            <person name="Zhong W.Y."/>
            <person name="Peng D.H."/>
            <person name="Ahmad S."/>
            <person name="Lan S."/>
            <person name="Zhang J.S."/>
            <person name="Tsai W.C."/>
            <person name="Van de Peer Y."/>
            <person name="Liu Z.J."/>
        </authorList>
    </citation>
    <scope>NUCLEOTIDE SEQUENCE</scope>
    <source>
        <strain evidence="2">CP</strain>
    </source>
</reference>
<dbReference type="SUPFAM" id="SSF53098">
    <property type="entry name" value="Ribonuclease H-like"/>
    <property type="match status" value="1"/>
</dbReference>
<dbReference type="CDD" id="cd06222">
    <property type="entry name" value="RNase_H_like"/>
    <property type="match status" value="1"/>
</dbReference>
<evidence type="ECO:0000259" key="1">
    <source>
        <dbReference type="Pfam" id="PF13456"/>
    </source>
</evidence>
<dbReference type="PANTHER" id="PTHR47723:SF23">
    <property type="entry name" value="REVERSE TRANSCRIPTASE-LIKE PROTEIN"/>
    <property type="match status" value="1"/>
</dbReference>
<dbReference type="EMBL" id="JAUJYO010000018">
    <property type="protein sequence ID" value="KAK1290642.1"/>
    <property type="molecule type" value="Genomic_DNA"/>
</dbReference>
<reference evidence="2" key="2">
    <citation type="submission" date="2023-06" db="EMBL/GenBank/DDBJ databases">
        <authorList>
            <person name="Ma L."/>
            <person name="Liu K.-W."/>
            <person name="Li Z."/>
            <person name="Hsiao Y.-Y."/>
            <person name="Qi Y."/>
            <person name="Fu T."/>
            <person name="Tang G."/>
            <person name="Zhang D."/>
            <person name="Sun W.-H."/>
            <person name="Liu D.-K."/>
            <person name="Li Y."/>
            <person name="Chen G.-Z."/>
            <person name="Liu X.-D."/>
            <person name="Liao X.-Y."/>
            <person name="Jiang Y.-T."/>
            <person name="Yu X."/>
            <person name="Hao Y."/>
            <person name="Huang J."/>
            <person name="Zhao X.-W."/>
            <person name="Ke S."/>
            <person name="Chen Y.-Y."/>
            <person name="Wu W.-L."/>
            <person name="Hsu J.-L."/>
            <person name="Lin Y.-F."/>
            <person name="Huang M.-D."/>
            <person name="Li C.-Y."/>
            <person name="Huang L."/>
            <person name="Wang Z.-W."/>
            <person name="Zhao X."/>
            <person name="Zhong W.-Y."/>
            <person name="Peng D.-H."/>
            <person name="Ahmad S."/>
            <person name="Lan S."/>
            <person name="Zhang J.-S."/>
            <person name="Tsai W.-C."/>
            <person name="Van De Peer Y."/>
            <person name="Liu Z.-J."/>
        </authorList>
    </citation>
    <scope>NUCLEOTIDE SEQUENCE</scope>
    <source>
        <strain evidence="2">CP</strain>
        <tissue evidence="2">Leaves</tissue>
    </source>
</reference>
<name>A0AAV9CPL5_ACOCL</name>
<dbReference type="InterPro" id="IPR053151">
    <property type="entry name" value="RNase_H-like"/>
</dbReference>
<proteinExistence type="predicted"/>
<dbReference type="AlphaFoldDB" id="A0AAV9CPL5"/>
<dbReference type="InterPro" id="IPR002156">
    <property type="entry name" value="RNaseH_domain"/>
</dbReference>
<keyword evidence="3" id="KW-1185">Reference proteome</keyword>
<dbReference type="GO" id="GO:0003676">
    <property type="term" value="F:nucleic acid binding"/>
    <property type="evidence" value="ECO:0007669"/>
    <property type="project" value="InterPro"/>
</dbReference>
<dbReference type="GO" id="GO:0004523">
    <property type="term" value="F:RNA-DNA hybrid ribonuclease activity"/>
    <property type="evidence" value="ECO:0007669"/>
    <property type="project" value="InterPro"/>
</dbReference>
<evidence type="ECO:0000313" key="2">
    <source>
        <dbReference type="EMBL" id="KAK1290642.1"/>
    </source>
</evidence>
<dbReference type="InterPro" id="IPR012337">
    <property type="entry name" value="RNaseH-like_sf"/>
</dbReference>
<organism evidence="2 3">
    <name type="scientific">Acorus calamus</name>
    <name type="common">Sweet flag</name>
    <dbReference type="NCBI Taxonomy" id="4465"/>
    <lineage>
        <taxon>Eukaryota</taxon>
        <taxon>Viridiplantae</taxon>
        <taxon>Streptophyta</taxon>
        <taxon>Embryophyta</taxon>
        <taxon>Tracheophyta</taxon>
        <taxon>Spermatophyta</taxon>
        <taxon>Magnoliopsida</taxon>
        <taxon>Liliopsida</taxon>
        <taxon>Acoraceae</taxon>
        <taxon>Acorus</taxon>
    </lineage>
</organism>
<dbReference type="Proteomes" id="UP001180020">
    <property type="component" value="Unassembled WGS sequence"/>
</dbReference>
<dbReference type="InterPro" id="IPR044730">
    <property type="entry name" value="RNase_H-like_dom_plant"/>
</dbReference>
<sequence length="235" mass="27077">MDPLDDDLQDPNEGAFVGEAPSEEMRNLVYERTSVYRIEGEFPKHLHYKIIYGIKFYVDEILNVRDSKSLTVDEVLEWIDKVEDDVILQIMKFRGFDALLCYYQVPELITYQPKLKGINILELKGILEGIKLAARRHSSRLWIEGDSQTAICWVNGRGSPPWQAIRTLAAIKHLLPLFLEWKASHIGREASCPADLLASWRKQDGEEYVQLEHLGNDLQTALHLDAIGKEYLRIK</sequence>
<dbReference type="InterPro" id="IPR036397">
    <property type="entry name" value="RNaseH_sf"/>
</dbReference>